<dbReference type="SUPFAM" id="SSF159501">
    <property type="entry name" value="EreA/ChaN-like"/>
    <property type="match status" value="1"/>
</dbReference>
<dbReference type="OrthoDB" id="9810066at2"/>
<dbReference type="PANTHER" id="PTHR31299">
    <property type="entry name" value="ESTERASE, PUTATIVE (AFU_ORTHOLOGUE AFUA_1G05850)-RELATED"/>
    <property type="match status" value="1"/>
</dbReference>
<evidence type="ECO:0000313" key="3">
    <source>
        <dbReference type="Proteomes" id="UP000199426"/>
    </source>
</evidence>
<dbReference type="Gene3D" id="2.60.120.260">
    <property type="entry name" value="Galactose-binding domain-like"/>
    <property type="match status" value="1"/>
</dbReference>
<dbReference type="Proteomes" id="UP000251670">
    <property type="component" value="Unassembled WGS sequence"/>
</dbReference>
<proteinExistence type="predicted"/>
<evidence type="ECO:0000313" key="2">
    <source>
        <dbReference type="EMBL" id="SQB26517.1"/>
    </source>
</evidence>
<gene>
    <name evidence="2" type="ORF">NCTC13492_00184</name>
    <name evidence="1" type="ORF">SAMN05421542_4152</name>
</gene>
<dbReference type="InterPro" id="IPR007815">
    <property type="entry name" value="Emycin_Estase"/>
</dbReference>
<reference evidence="1 3" key="1">
    <citation type="submission" date="2016-10" db="EMBL/GenBank/DDBJ databases">
        <authorList>
            <person name="Varghese N."/>
            <person name="Submissions S."/>
        </authorList>
    </citation>
    <scope>NUCLEOTIDE SEQUENCE [LARGE SCALE GENOMIC DNA]</scope>
    <source>
        <strain evidence="1 3">DSM 19299</strain>
    </source>
</reference>
<evidence type="ECO:0000313" key="4">
    <source>
        <dbReference type="Proteomes" id="UP000251670"/>
    </source>
</evidence>
<dbReference type="EMBL" id="UAWB01000001">
    <property type="protein sequence ID" value="SQB26517.1"/>
    <property type="molecule type" value="Genomic_DNA"/>
</dbReference>
<name>A0A2X2VIB8_CHRJE</name>
<dbReference type="Proteomes" id="UP000199426">
    <property type="component" value="Unassembled WGS sequence"/>
</dbReference>
<dbReference type="Gene3D" id="3.30.1870.10">
    <property type="entry name" value="EreA-like, domain 2"/>
    <property type="match status" value="1"/>
</dbReference>
<keyword evidence="3" id="KW-1185">Reference proteome</keyword>
<accession>A0A2X2VIB8</accession>
<dbReference type="AlphaFoldDB" id="A0A2X2VIB8"/>
<dbReference type="Gene3D" id="1.20.1440.30">
    <property type="entry name" value="Biosynthetic Protein domain"/>
    <property type="match status" value="1"/>
</dbReference>
<protein>
    <submittedName>
        <fullName evidence="2">Erythromycin esterase</fullName>
    </submittedName>
</protein>
<dbReference type="Pfam" id="PF05139">
    <property type="entry name" value="Erythro_esteras"/>
    <property type="match status" value="1"/>
</dbReference>
<dbReference type="InterPro" id="IPR052036">
    <property type="entry name" value="Hydrolase/PRTase-associated"/>
</dbReference>
<sequence length="575" mass="66548">MILRKYLPVIGIFFFQTIFAQSFLNLDFEETNSNNLPLKWDFKKGGYSYQVDNSTKFSGKKSMQITSRSADSSNFSSIYTLLPVHLLKGKELHLTAKIKIQSHRAGNAGLWIKVTDAKKAIISFDNMKNKRIKGTTDWKEVSLSMRISPDAEKIVVGGLFEGEGIVWFDDFRIASDHQPIQDASKKEKLNQEEITLLKKYIYPLKTYDPDTNNTQDLEILNKLIGDSKILALGESTHGSSEIFKMKDRIIRYLIQNNNFNIFSIEARMPESYQVSNYTTKGEGSAKDYLRAMGFWTWNTHEVLAMTEWMKKYNETSSRKILFTGFDMQDFYTPLNELKKVFKANPSILEKLDKLSPLLANFKDKEKRDRIVEMEKKDIVVSIITDIKNDINKEKIGNDNLVWINQYLRLLEQNTELNSFTRDKFMAENVLWIKNHNQNSKIILWAHNTHINKAPIRMGKYLSDQLGKDYTTIGFAFHSGQYTAVGEDGLTAYNAQEPYVGTYEYFLNSINEPYFILDIKKIKKDNNEKLKWLIEGLDLRITGSRNKPDEFSPKNISKDFDYLIFINKSTASVLLK</sequence>
<dbReference type="CDD" id="cd14728">
    <property type="entry name" value="Ere-like"/>
    <property type="match status" value="1"/>
</dbReference>
<dbReference type="EMBL" id="FNEG01000008">
    <property type="protein sequence ID" value="SDJ70499.1"/>
    <property type="molecule type" value="Genomic_DNA"/>
</dbReference>
<reference evidence="2 4" key="2">
    <citation type="submission" date="2018-06" db="EMBL/GenBank/DDBJ databases">
        <authorList>
            <consortium name="Pathogen Informatics"/>
            <person name="Doyle S."/>
        </authorList>
    </citation>
    <scope>NUCLEOTIDE SEQUENCE [LARGE SCALE GENOMIC DNA]</scope>
    <source>
        <strain evidence="2 4">NCTC13492</strain>
    </source>
</reference>
<organism evidence="2 4">
    <name type="scientific">Chryseobacterium jejuense</name>
    <dbReference type="NCBI Taxonomy" id="445960"/>
    <lineage>
        <taxon>Bacteria</taxon>
        <taxon>Pseudomonadati</taxon>
        <taxon>Bacteroidota</taxon>
        <taxon>Flavobacteriia</taxon>
        <taxon>Flavobacteriales</taxon>
        <taxon>Weeksellaceae</taxon>
        <taxon>Chryseobacterium group</taxon>
        <taxon>Chryseobacterium</taxon>
    </lineage>
</organism>
<dbReference type="RefSeq" id="WP_089738893.1">
    <property type="nucleotide sequence ID" value="NZ_FNEG01000008.1"/>
</dbReference>
<dbReference type="Gene3D" id="3.40.1660.10">
    <property type="entry name" value="EreA-like (biosynthetic domain)"/>
    <property type="match status" value="1"/>
</dbReference>
<dbReference type="PANTHER" id="PTHR31299:SF0">
    <property type="entry name" value="ESTERASE, PUTATIVE (AFU_ORTHOLOGUE AFUA_1G05850)-RELATED"/>
    <property type="match status" value="1"/>
</dbReference>
<evidence type="ECO:0000313" key="1">
    <source>
        <dbReference type="EMBL" id="SDJ70499.1"/>
    </source>
</evidence>
<dbReference type="GO" id="GO:0046677">
    <property type="term" value="P:response to antibiotic"/>
    <property type="evidence" value="ECO:0007669"/>
    <property type="project" value="InterPro"/>
</dbReference>